<organism evidence="4 5">
    <name type="scientific">Pelagerythrobacter aerophilus</name>
    <dbReference type="NCBI Taxonomy" id="2306995"/>
    <lineage>
        <taxon>Bacteria</taxon>
        <taxon>Pseudomonadati</taxon>
        <taxon>Pseudomonadota</taxon>
        <taxon>Alphaproteobacteria</taxon>
        <taxon>Sphingomonadales</taxon>
        <taxon>Erythrobacteraceae</taxon>
        <taxon>Pelagerythrobacter</taxon>
    </lineage>
</organism>
<dbReference type="SUPFAM" id="SSF54631">
    <property type="entry name" value="CBS-domain pair"/>
    <property type="match status" value="1"/>
</dbReference>
<dbReference type="EMBL" id="QXFK01000004">
    <property type="protein sequence ID" value="RIV81426.1"/>
    <property type="molecule type" value="Genomic_DNA"/>
</dbReference>
<comment type="caution">
    <text evidence="4">The sequence shown here is derived from an EMBL/GenBank/DDBJ whole genome shotgun (WGS) entry which is preliminary data.</text>
</comment>
<evidence type="ECO:0000256" key="2">
    <source>
        <dbReference type="PROSITE-ProRule" id="PRU00703"/>
    </source>
</evidence>
<evidence type="ECO:0000256" key="1">
    <source>
        <dbReference type="ARBA" id="ARBA00023122"/>
    </source>
</evidence>
<feature type="domain" description="CBS" evidence="3">
    <location>
        <begin position="71"/>
        <end position="129"/>
    </location>
</feature>
<protein>
    <submittedName>
        <fullName evidence="4">CBS domain-containing protein</fullName>
    </submittedName>
</protein>
<evidence type="ECO:0000313" key="5">
    <source>
        <dbReference type="Proteomes" id="UP000285092"/>
    </source>
</evidence>
<dbReference type="PROSITE" id="PS51371">
    <property type="entry name" value="CBS"/>
    <property type="match status" value="2"/>
</dbReference>
<proteinExistence type="predicted"/>
<dbReference type="AlphaFoldDB" id="A0A418NM61"/>
<feature type="domain" description="CBS" evidence="3">
    <location>
        <begin position="7"/>
        <end position="63"/>
    </location>
</feature>
<keyword evidence="5" id="KW-1185">Reference proteome</keyword>
<dbReference type="PANTHER" id="PTHR43080">
    <property type="entry name" value="CBS DOMAIN-CONTAINING PROTEIN CBSX3, MITOCHONDRIAL"/>
    <property type="match status" value="1"/>
</dbReference>
<reference evidence="4 5" key="1">
    <citation type="submission" date="2018-08" db="EMBL/GenBank/DDBJ databases">
        <title>Altererythrobacter sp.Ery1 and Ery12, the genome sequencing of novel strains in genus Alterythrobacter.</title>
        <authorList>
            <person name="Cheng H."/>
            <person name="Wu Y.-H."/>
            <person name="Fang C."/>
            <person name="Xu X.-W."/>
        </authorList>
    </citation>
    <scope>NUCLEOTIDE SEQUENCE [LARGE SCALE GENOMIC DNA]</scope>
    <source>
        <strain evidence="4 5">Ery1</strain>
    </source>
</reference>
<dbReference type="Gene3D" id="3.10.580.10">
    <property type="entry name" value="CBS-domain"/>
    <property type="match status" value="1"/>
</dbReference>
<evidence type="ECO:0000259" key="3">
    <source>
        <dbReference type="PROSITE" id="PS51371"/>
    </source>
</evidence>
<name>A0A418NM61_9SPHN</name>
<dbReference type="Proteomes" id="UP000285092">
    <property type="component" value="Unassembled WGS sequence"/>
</dbReference>
<dbReference type="InterPro" id="IPR000644">
    <property type="entry name" value="CBS_dom"/>
</dbReference>
<evidence type="ECO:0000313" key="4">
    <source>
        <dbReference type="EMBL" id="RIV81426.1"/>
    </source>
</evidence>
<dbReference type="Pfam" id="PF00571">
    <property type="entry name" value="CBS"/>
    <property type="match status" value="2"/>
</dbReference>
<sequence>MQVSECMTRDVQVASPDDTIQQAATIMDRINAGVLPVGQDDRLVGMITDRDIAVRAVAKGRECGTPVREAMSGEVRYCYADDDANEVLENMGDQQLRRMPVVDRDKRLVGIVSIGDLAKKDERDSGEALHQIAQPGGLHAT</sequence>
<dbReference type="CDD" id="cd04622">
    <property type="entry name" value="CBS_pair_HRP1_like"/>
    <property type="match status" value="1"/>
</dbReference>
<dbReference type="SMART" id="SM00116">
    <property type="entry name" value="CBS"/>
    <property type="match status" value="2"/>
</dbReference>
<dbReference type="InterPro" id="IPR051257">
    <property type="entry name" value="Diverse_CBS-Domain"/>
</dbReference>
<accession>A0A418NM61</accession>
<keyword evidence="1 2" id="KW-0129">CBS domain</keyword>
<dbReference type="InterPro" id="IPR046342">
    <property type="entry name" value="CBS_dom_sf"/>
</dbReference>
<dbReference type="OrthoDB" id="9807125at2"/>
<gene>
    <name evidence="4" type="ORF">D2V04_00480</name>
</gene>
<dbReference type="PANTHER" id="PTHR43080:SF2">
    <property type="entry name" value="CBS DOMAIN-CONTAINING PROTEIN"/>
    <property type="match status" value="1"/>
</dbReference>